<dbReference type="Proteomes" id="UP000179797">
    <property type="component" value="Unassembled WGS sequence"/>
</dbReference>
<gene>
    <name evidence="2" type="ORF">NH26_01515</name>
</gene>
<dbReference type="EMBL" id="JRYR02000001">
    <property type="protein sequence ID" value="OHX65123.1"/>
    <property type="molecule type" value="Genomic_DNA"/>
</dbReference>
<protein>
    <recommendedName>
        <fullName evidence="1">Wadjet protein JetD C-terminal domain-containing protein</fullName>
    </recommendedName>
</protein>
<name>A0A1S1YW67_FLAPC</name>
<organism evidence="2 3">
    <name type="scientific">Flammeovirga pacifica</name>
    <dbReference type="NCBI Taxonomy" id="915059"/>
    <lineage>
        <taxon>Bacteria</taxon>
        <taxon>Pseudomonadati</taxon>
        <taxon>Bacteroidota</taxon>
        <taxon>Cytophagia</taxon>
        <taxon>Cytophagales</taxon>
        <taxon>Flammeovirgaceae</taxon>
        <taxon>Flammeovirga</taxon>
    </lineage>
</organism>
<dbReference type="InterPro" id="IPR024534">
    <property type="entry name" value="JetD_C"/>
</dbReference>
<dbReference type="AlphaFoldDB" id="A0A1S1YW67"/>
<accession>A0A1S1YW67</accession>
<comment type="caution">
    <text evidence="2">The sequence shown here is derived from an EMBL/GenBank/DDBJ whole genome shotgun (WGS) entry which is preliminary data.</text>
</comment>
<evidence type="ECO:0000313" key="2">
    <source>
        <dbReference type="EMBL" id="OHX65123.1"/>
    </source>
</evidence>
<dbReference type="Pfam" id="PF09983">
    <property type="entry name" value="JetD_C"/>
    <property type="match status" value="1"/>
</dbReference>
<proteinExistence type="predicted"/>
<reference evidence="2 3" key="1">
    <citation type="journal article" date="2012" name="Int. J. Syst. Evol. Microbiol.">
        <title>Flammeovirga pacifica sp. nov., isolated from deep-sea sediment.</title>
        <authorList>
            <person name="Xu H."/>
            <person name="Fu Y."/>
            <person name="Yang N."/>
            <person name="Ding Z."/>
            <person name="Lai Q."/>
            <person name="Zeng R."/>
        </authorList>
    </citation>
    <scope>NUCLEOTIDE SEQUENCE [LARGE SCALE GENOMIC DNA]</scope>
    <source>
        <strain evidence="3">DSM 24597 / LMG 26175 / WPAGA1</strain>
    </source>
</reference>
<keyword evidence="3" id="KW-1185">Reference proteome</keyword>
<evidence type="ECO:0000259" key="1">
    <source>
        <dbReference type="Pfam" id="PF09983"/>
    </source>
</evidence>
<evidence type="ECO:0000313" key="3">
    <source>
        <dbReference type="Proteomes" id="UP000179797"/>
    </source>
</evidence>
<sequence length="62" mass="7341">MNDVTFEDFFEGDTGTPSKIDSLPNLTLEEEKLYRKVRSNNYRLEREKIPNDHVIKILSKKQ</sequence>
<feature type="domain" description="Wadjet protein JetD C-terminal" evidence="1">
    <location>
        <begin position="1"/>
        <end position="56"/>
    </location>
</feature>